<dbReference type="Pfam" id="PF26182">
    <property type="entry name" value="Ig_NUP210_5th"/>
    <property type="match status" value="1"/>
</dbReference>
<dbReference type="EMBL" id="HBUF01344019">
    <property type="protein sequence ID" value="CAG6707288.1"/>
    <property type="molecule type" value="Transcribed_RNA"/>
</dbReference>
<feature type="region of interest" description="Disordered" evidence="9">
    <location>
        <begin position="1853"/>
        <end position="1889"/>
    </location>
</feature>
<protein>
    <submittedName>
        <fullName evidence="13">Nuclear pore membrane glycoprotein 210</fullName>
    </submittedName>
</protein>
<keyword evidence="5 10" id="KW-1133">Transmembrane helix</keyword>
<evidence type="ECO:0000256" key="5">
    <source>
        <dbReference type="ARBA" id="ARBA00022989"/>
    </source>
</evidence>
<evidence type="ECO:0000256" key="4">
    <source>
        <dbReference type="ARBA" id="ARBA00022729"/>
    </source>
</evidence>
<dbReference type="Pfam" id="PF22962">
    <property type="entry name" value="Ig_NUP210_7th"/>
    <property type="match status" value="1"/>
</dbReference>
<evidence type="ECO:0000256" key="2">
    <source>
        <dbReference type="ARBA" id="ARBA00007313"/>
    </source>
</evidence>
<evidence type="ECO:0000313" key="13">
    <source>
        <dbReference type="EMBL" id="CAG6707291.1"/>
    </source>
</evidence>
<dbReference type="Pfam" id="PF24902">
    <property type="entry name" value="Ig_NUP210_9th"/>
    <property type="match status" value="1"/>
</dbReference>
<accession>A0A8D8UP33</accession>
<evidence type="ECO:0000256" key="9">
    <source>
        <dbReference type="SAM" id="MobiDB-lite"/>
    </source>
</evidence>
<dbReference type="InterPro" id="IPR055098">
    <property type="entry name" value="Ig_NUP210_3rd"/>
</dbReference>
<dbReference type="InterPro" id="IPR055094">
    <property type="entry name" value="NUP210_Ig15"/>
</dbReference>
<dbReference type="GO" id="GO:0031965">
    <property type="term" value="C:nuclear membrane"/>
    <property type="evidence" value="ECO:0007669"/>
    <property type="project" value="UniProtKB-SubCell"/>
</dbReference>
<dbReference type="Gene3D" id="2.60.40.1080">
    <property type="match status" value="1"/>
</dbReference>
<dbReference type="GO" id="GO:0005643">
    <property type="term" value="C:nuclear pore"/>
    <property type="evidence" value="ECO:0007669"/>
    <property type="project" value="TreeGrafter"/>
</dbReference>
<proteinExistence type="inferred from homology"/>
<dbReference type="PANTHER" id="PTHR23019">
    <property type="entry name" value="NUCLEAR PORE MEMBRANE GLYCOPROTEIN GP210-RELATED"/>
    <property type="match status" value="1"/>
</dbReference>
<sequence>MKSTVILICFLTWMHLHQPVLASSKLNLPRVLLPLFSNSAANYTLEISDNGCYEWQLSRLDVIQIIPLDVSPSGCSSRALISTISRELTRNTVIVIAEDSTSGQTLRCDVIVDMIDSLHIVTKTRELYMEEAPEVFEVRAYDNQGNEFSTLDNVEFQWNIGTGGRIDQTVLRFMTFKDSPYETPTTVEALDEKGLKGHMVLLEGLKTGSAKVSVNLPYTEYRKVSPAEVNLMVVANLLIDPPDAYVLKGDTVKFRLLQLRHGRIVELSIPSTQYVFFIENESIAEAIDTRGNMLAVEQGRTKILLQYSNDVSIRLPHAFITVTEPQYLALSILPHRNWAVELDKTYTLVVDVYDIANRKFHLGDNARIEMTIPEEYFTVKASNTNGTQYVGYPIKTGVANVEALLRGIGSYKYDLPLFTREEMNIFSSVRVSPQQYILPWEENLKYQVVLKATGGDGSYSWSSSNQDIATVSQSGLVKTLGLGQVNISAAMTKNIHNKDSSRVVITRPTRLQIVDRFSLEAEVDKPIHLHVALYTEDAQTGREIAFTNCQQLGFKVTLENPAFHYDASLNLKENAGNACANLAILGSRIASSHVTVQYQIDGILLEDSAIVGTFNPLTIIQPERGHTVLAVGTSRHLVFSGGPSSKNLKKGTKKVDYDNSVVDIYDITGDTLDLYIYSVLCKRVGETNVKVVIGSCATADCKRSESISIVKVYCSLPKLVSFYFDTKSKDCPLKSEIDRISVLNYKDLNVTVLVKDSRGRTFDNATSLYAEWFISNTSLASVRYKGLVWLNASQQDNYLVPLNHFQVVLPRKKSGTLELTVKILHYRNVLLKKLNIATTMQEFDEDISATALIHFVEDTAVSKNNILLFNHPNNKGSIEVLPGSGHYKLTQSSDNVAQFVWDKSDKHLLRVIPISAGHVRLTIQDLCLQSHTTHINVEVRQVNSIRVEMITKIQKGKQVLAAVKLYDSQDTVLPISQTEFFDLNIALSRDEILEVKQHSVNVSRSEILFQVSGLDIGVSNLVFSTSFGQVNIYSQPLAVMVYPPLKIFPKHIVVPLNSKFHINAQGGPYPDCTYEFTSENETIKVLSNGLIEGVKLGSTKVTGMAVGYVKSNKNKVIFSKDTAEVTVVQLEGVVIHTPLLKFMQGTTLPLYVTGIPNELSPMVLSTLTPRLSFKWSVSSDIISITDVIESLGVHVRVEDRVSVRLNGLKPGKAIVYLKVFSSSSPVYTSSIQVEVFEDLFLLNPPQFRMDSLLLSPDTSYHLMSNKNLTHVKFSVVKNSSPDDKALTAVNHMDSKDIVSVSNKGVVVTHNRTGQAIINMCLSGVDEPAICKHIIVHVKPVHYVMLQVQSKLHGDPDMPVLALPQGMQLEFHTSFHDEFGQRFTRAKNELQVETSRSDLTLVKEIRNNSLVTDLALPGESVLRIWDESLVSKPKDYVKLSVDHLISPQKNHLVTGDVICFSIPKICHQGSWVSSHPDILAIDPDLGIGRARNKPGSVVISYELPLCGITASISVEVLLINAIHFMPTKNKTISNAASQSYKADLVLFNNYEATTMKSSNLISAEGSRCQNSVPYNVPSYPFVCRAKFVSTNAVNMMPPLEDIFDVEPVFSLRTGLYSCEFIPKSTTSNITLHKAEVSLKAQSVHGTTVSQPISLTFYPAPYVHTREIVFDKFRPALVMVSAYPDVLQQITVSASHKNYVKIETGGSGVPTSQPYRIHPLERIRTEPRSDLFIHVTSPLTQQTISIPIRLSSESVVADDESCMLGYIPKMVTGSQTMVTSGFTQLWIFLATLILGVVIVILVLEYFKRPVSTTTSVPDPGQEYTTRSYGGRTFPSNYAASPAKAAMSASSPLYPEDGYAGSSRRPFDSVSPVYGSPSPPSGTQRRNVVLPSVKQVVHNSSLDNSW</sequence>
<evidence type="ECO:0000259" key="12">
    <source>
        <dbReference type="SMART" id="SM00635"/>
    </source>
</evidence>
<dbReference type="InterPro" id="IPR055097">
    <property type="entry name" value="Ig_NUP210_2nd"/>
</dbReference>
<name>A0A8D8UP33_9HEMI</name>
<evidence type="ECO:0000256" key="6">
    <source>
        <dbReference type="ARBA" id="ARBA00023136"/>
    </source>
</evidence>
<keyword evidence="7" id="KW-0325">Glycoprotein</keyword>
<reference evidence="13" key="1">
    <citation type="submission" date="2021-05" db="EMBL/GenBank/DDBJ databases">
        <authorList>
            <person name="Alioto T."/>
            <person name="Alioto T."/>
            <person name="Gomez Garrido J."/>
        </authorList>
    </citation>
    <scope>NUCLEOTIDE SEQUENCE</scope>
</reference>
<comment type="subcellular location">
    <subcellularLocation>
        <location evidence="1">Nucleus membrane</location>
        <topology evidence="1">Single-pass membrane protein</topology>
    </subcellularLocation>
</comment>
<dbReference type="InterPro" id="IPR056899">
    <property type="entry name" value="Ig_NUP210_9th"/>
</dbReference>
<feature type="domain" description="BIG2" evidence="12">
    <location>
        <begin position="1041"/>
        <end position="1115"/>
    </location>
</feature>
<dbReference type="Pfam" id="PF22967">
    <property type="entry name" value="Ig_NUP210_1st"/>
    <property type="match status" value="1"/>
</dbReference>
<dbReference type="SUPFAM" id="SSF49373">
    <property type="entry name" value="Invasin/intimin cell-adhesion fragments"/>
    <property type="match status" value="1"/>
</dbReference>
<comment type="similarity">
    <text evidence="2">Belongs to the NUP210 family.</text>
</comment>
<organism evidence="13">
    <name type="scientific">Cacopsylla melanoneura</name>
    <dbReference type="NCBI Taxonomy" id="428564"/>
    <lineage>
        <taxon>Eukaryota</taxon>
        <taxon>Metazoa</taxon>
        <taxon>Ecdysozoa</taxon>
        <taxon>Arthropoda</taxon>
        <taxon>Hexapoda</taxon>
        <taxon>Insecta</taxon>
        <taxon>Pterygota</taxon>
        <taxon>Neoptera</taxon>
        <taxon>Paraneoptera</taxon>
        <taxon>Hemiptera</taxon>
        <taxon>Sternorrhyncha</taxon>
        <taxon>Psylloidea</taxon>
        <taxon>Psyllidae</taxon>
        <taxon>Psyllinae</taxon>
        <taxon>Cacopsylla</taxon>
    </lineage>
</organism>
<dbReference type="InterPro" id="IPR058779">
    <property type="entry name" value="Ig_NUP210_13th"/>
</dbReference>
<dbReference type="InterPro" id="IPR008964">
    <property type="entry name" value="Invasin/intimin_cell_adhesion"/>
</dbReference>
<dbReference type="InterPro" id="IPR055095">
    <property type="entry name" value="NUP210_Ig_C"/>
</dbReference>
<dbReference type="Pfam" id="PF22969">
    <property type="entry name" value="Ig_NUP210_2nd"/>
    <property type="match status" value="1"/>
</dbReference>
<dbReference type="InterPro" id="IPR055096">
    <property type="entry name" value="Ig_NUP210_1st"/>
</dbReference>
<evidence type="ECO:0000256" key="1">
    <source>
        <dbReference type="ARBA" id="ARBA00004590"/>
    </source>
</evidence>
<dbReference type="InterPro" id="IPR003343">
    <property type="entry name" value="Big_2"/>
</dbReference>
<dbReference type="Pfam" id="PF26184">
    <property type="entry name" value="Ig_NUP210_8th"/>
    <property type="match status" value="1"/>
</dbReference>
<feature type="signal peptide" evidence="11">
    <location>
        <begin position="1"/>
        <end position="22"/>
    </location>
</feature>
<evidence type="ECO:0000256" key="8">
    <source>
        <dbReference type="ARBA" id="ARBA00023242"/>
    </source>
</evidence>
<evidence type="ECO:0000256" key="11">
    <source>
        <dbReference type="SAM" id="SignalP"/>
    </source>
</evidence>
<dbReference type="Pfam" id="PF22963">
    <property type="entry name" value="Ig_NUP210_3rd"/>
    <property type="match status" value="1"/>
</dbReference>
<keyword evidence="4 11" id="KW-0732">Signal</keyword>
<evidence type="ECO:0000256" key="7">
    <source>
        <dbReference type="ARBA" id="ARBA00023180"/>
    </source>
</evidence>
<dbReference type="Pfam" id="PF26181">
    <property type="entry name" value="Ig_NUP210_13th"/>
    <property type="match status" value="1"/>
</dbReference>
<dbReference type="EMBL" id="HBUF01344020">
    <property type="protein sequence ID" value="CAG6707291.1"/>
    <property type="molecule type" value="Transcribed_RNA"/>
</dbReference>
<dbReference type="InterPro" id="IPR055099">
    <property type="entry name" value="Ig_NUP210_7th"/>
</dbReference>
<dbReference type="Pfam" id="PF24991">
    <property type="entry name" value="Ig_NUP210_4th"/>
    <property type="match status" value="1"/>
</dbReference>
<keyword evidence="6 10" id="KW-0472">Membrane</keyword>
<dbReference type="InterPro" id="IPR045197">
    <property type="entry name" value="NUP210-like"/>
</dbReference>
<dbReference type="PANTHER" id="PTHR23019:SF0">
    <property type="entry name" value="NUCLEAR PORE MEMBRANE GLYCOPROTEIN 210"/>
    <property type="match status" value="1"/>
</dbReference>
<feature type="domain" description="BIG2" evidence="12">
    <location>
        <begin position="425"/>
        <end position="501"/>
    </location>
</feature>
<dbReference type="Pfam" id="PF22959">
    <property type="entry name" value="Ig_NUP210_15th"/>
    <property type="match status" value="1"/>
</dbReference>
<keyword evidence="8" id="KW-0539">Nucleus</keyword>
<feature type="transmembrane region" description="Helical" evidence="10">
    <location>
        <begin position="1783"/>
        <end position="1804"/>
    </location>
</feature>
<dbReference type="EMBL" id="HBUF01344017">
    <property type="protein sequence ID" value="CAG6707282.1"/>
    <property type="molecule type" value="Transcribed_RNA"/>
</dbReference>
<dbReference type="InterPro" id="IPR057586">
    <property type="entry name" value="Ig_NUP210_16th"/>
</dbReference>
<evidence type="ECO:0000256" key="10">
    <source>
        <dbReference type="SAM" id="Phobius"/>
    </source>
</evidence>
<keyword evidence="3 10" id="KW-0812">Transmembrane</keyword>
<feature type="chain" id="PRO_5036262228" evidence="11">
    <location>
        <begin position="23"/>
        <end position="1903"/>
    </location>
</feature>
<dbReference type="InterPro" id="IPR056897">
    <property type="entry name" value="Ig_NUP210_4th"/>
</dbReference>
<evidence type="ECO:0000256" key="3">
    <source>
        <dbReference type="ARBA" id="ARBA00022692"/>
    </source>
</evidence>
<dbReference type="Pfam" id="PF25354">
    <property type="entry name" value="Ig_NUP210_16th"/>
    <property type="match status" value="1"/>
</dbReference>
<dbReference type="SMART" id="SM00635">
    <property type="entry name" value="BID_2"/>
    <property type="match status" value="2"/>
</dbReference>
<dbReference type="Pfam" id="PF22957">
    <property type="entry name" value="NUP210_Ig"/>
    <property type="match status" value="1"/>
</dbReference>